<evidence type="ECO:0008006" key="10">
    <source>
        <dbReference type="Google" id="ProtNLM"/>
    </source>
</evidence>
<feature type="transmembrane region" description="Helical" evidence="7">
    <location>
        <begin position="108"/>
        <end position="130"/>
    </location>
</feature>
<evidence type="ECO:0000256" key="5">
    <source>
        <dbReference type="ARBA" id="ARBA00023136"/>
    </source>
</evidence>
<comment type="similarity">
    <text evidence="2">Belongs to the nucleotide-sugar transporter family. CMP-Sialate:CMP antiporter (TC 2.A.7.12) subfamily.</text>
</comment>
<feature type="transmembrane region" description="Helical" evidence="7">
    <location>
        <begin position="202"/>
        <end position="218"/>
    </location>
</feature>
<dbReference type="GeneID" id="19014324"/>
<feature type="transmembrane region" description="Helical" evidence="7">
    <location>
        <begin position="293"/>
        <end position="311"/>
    </location>
</feature>
<protein>
    <recommendedName>
        <fullName evidence="10">Nucleotide-sugar transporter</fullName>
    </recommendedName>
</protein>
<organism evidence="8 9">
    <name type="scientific">Bathycoccus prasinos</name>
    <dbReference type="NCBI Taxonomy" id="41875"/>
    <lineage>
        <taxon>Eukaryota</taxon>
        <taxon>Viridiplantae</taxon>
        <taxon>Chlorophyta</taxon>
        <taxon>Mamiellophyceae</taxon>
        <taxon>Mamiellales</taxon>
        <taxon>Bathycoccaceae</taxon>
        <taxon>Bathycoccus</taxon>
    </lineage>
</organism>
<dbReference type="RefSeq" id="XP_007511683.1">
    <property type="nucleotide sequence ID" value="XM_007511621.1"/>
</dbReference>
<dbReference type="InterPro" id="IPR007271">
    <property type="entry name" value="Nuc_sug_transpt"/>
</dbReference>
<evidence type="ECO:0000313" key="9">
    <source>
        <dbReference type="Proteomes" id="UP000198341"/>
    </source>
</evidence>
<evidence type="ECO:0000256" key="1">
    <source>
        <dbReference type="ARBA" id="ARBA00004141"/>
    </source>
</evidence>
<evidence type="ECO:0000256" key="7">
    <source>
        <dbReference type="SAM" id="Phobius"/>
    </source>
</evidence>
<dbReference type="SUPFAM" id="SSF103481">
    <property type="entry name" value="Multidrug resistance efflux transporter EmrE"/>
    <property type="match status" value="1"/>
</dbReference>
<evidence type="ECO:0000256" key="4">
    <source>
        <dbReference type="ARBA" id="ARBA00022989"/>
    </source>
</evidence>
<feature type="transmembrane region" description="Helical" evidence="7">
    <location>
        <begin position="238"/>
        <end position="259"/>
    </location>
</feature>
<comment type="subcellular location">
    <subcellularLocation>
        <location evidence="1">Membrane</location>
        <topology evidence="1">Multi-pass membrane protein</topology>
    </subcellularLocation>
</comment>
<evidence type="ECO:0000256" key="2">
    <source>
        <dbReference type="ARBA" id="ARBA00006447"/>
    </source>
</evidence>
<keyword evidence="5 7" id="KW-0472">Membrane</keyword>
<evidence type="ECO:0000256" key="3">
    <source>
        <dbReference type="ARBA" id="ARBA00022692"/>
    </source>
</evidence>
<proteinExistence type="inferred from homology"/>
<feature type="compositionally biased region" description="Gly residues" evidence="6">
    <location>
        <begin position="342"/>
        <end position="360"/>
    </location>
</feature>
<feature type="transmembrane region" description="Helical" evidence="7">
    <location>
        <begin position="266"/>
        <end position="287"/>
    </location>
</feature>
<dbReference type="eggNOG" id="KOG2234">
    <property type="taxonomic scope" value="Eukaryota"/>
</dbReference>
<feature type="transmembrane region" description="Helical" evidence="7">
    <location>
        <begin position="39"/>
        <end position="62"/>
    </location>
</feature>
<dbReference type="AlphaFoldDB" id="K8EIG0"/>
<feature type="transmembrane region" description="Helical" evidence="7">
    <location>
        <begin position="167"/>
        <end position="190"/>
    </location>
</feature>
<dbReference type="Pfam" id="PF04142">
    <property type="entry name" value="Nuc_sug_transp"/>
    <property type="match status" value="1"/>
</dbReference>
<gene>
    <name evidence="8" type="ORF">Bathy08g03450</name>
</gene>
<evidence type="ECO:0000256" key="6">
    <source>
        <dbReference type="SAM" id="MobiDB-lite"/>
    </source>
</evidence>
<feature type="transmembrane region" description="Helical" evidence="7">
    <location>
        <begin position="137"/>
        <end position="155"/>
    </location>
</feature>
<dbReference type="EMBL" id="FO082271">
    <property type="protein sequence ID" value="CCO17804.1"/>
    <property type="molecule type" value="Genomic_DNA"/>
</dbReference>
<dbReference type="NCBIfam" id="TIGR00803">
    <property type="entry name" value="nst"/>
    <property type="match status" value="1"/>
</dbReference>
<dbReference type="PIRSF" id="PIRSF005799">
    <property type="entry name" value="UDP-gal_transpt"/>
    <property type="match status" value="1"/>
</dbReference>
<dbReference type="GO" id="GO:0000139">
    <property type="term" value="C:Golgi membrane"/>
    <property type="evidence" value="ECO:0007669"/>
    <property type="project" value="InterPro"/>
</dbReference>
<dbReference type="InterPro" id="IPR037185">
    <property type="entry name" value="EmrE-like"/>
</dbReference>
<dbReference type="KEGG" id="bpg:Bathy08g03450"/>
<name>K8EIG0_9CHLO</name>
<feature type="region of interest" description="Disordered" evidence="6">
    <location>
        <begin position="335"/>
        <end position="360"/>
    </location>
</feature>
<keyword evidence="3 7" id="KW-0812">Transmembrane</keyword>
<dbReference type="Proteomes" id="UP000198341">
    <property type="component" value="Chromosome 8"/>
</dbReference>
<keyword evidence="4 7" id="KW-1133">Transmembrane helix</keyword>
<keyword evidence="9" id="KW-1185">Reference proteome</keyword>
<accession>K8EIG0</accession>
<sequence length="360" mass="38614">MAKSSSISGMRKLVVAATLTVFTCSQGLLMEASKVRGKYPYNSAVVPLLSELVKLILSILLLRRARARDPAGTIMTTDVKSVMLFPIPSIIYVMHNNVQFYTMAYVDAATYQILGNLKIVTTGILFRFALGRLMTRTQWIALLLLTVGATVSQISGCKGETLSAPMAGYALGVLSACLSATAGVYTEFLLKKNNDNLYWQNVQLYAFGVVFNGLRLTWDDFFGENSGGNWLFDCTNGFTAITWLIVINFSFSGLFVSWLQKFADTIVKVYATSSAMLLTALLSVSFFGLEPSLQLFLGITIACCSLVLYFMPPDLPKEKGMGVLPVTSGGGVNGDGNTSGSAYGGGATPRGGGSGGDKLN</sequence>
<dbReference type="PANTHER" id="PTHR10231">
    <property type="entry name" value="NUCLEOTIDE-SUGAR TRANSMEMBRANE TRANSPORTER"/>
    <property type="match status" value="1"/>
</dbReference>
<evidence type="ECO:0000313" key="8">
    <source>
        <dbReference type="EMBL" id="CCO17804.1"/>
    </source>
</evidence>
<feature type="transmembrane region" description="Helical" evidence="7">
    <location>
        <begin position="82"/>
        <end position="102"/>
    </location>
</feature>
<reference evidence="8 9" key="1">
    <citation type="submission" date="2011-10" db="EMBL/GenBank/DDBJ databases">
        <authorList>
            <person name="Genoscope - CEA"/>
        </authorList>
    </citation>
    <scope>NUCLEOTIDE SEQUENCE [LARGE SCALE GENOMIC DNA]</scope>
    <source>
        <strain evidence="8 9">RCC 1105</strain>
    </source>
</reference>
<dbReference type="GO" id="GO:0015165">
    <property type="term" value="F:pyrimidine nucleotide-sugar transmembrane transporter activity"/>
    <property type="evidence" value="ECO:0007669"/>
    <property type="project" value="InterPro"/>
</dbReference>
<dbReference type="OrthoDB" id="408493at2759"/>